<sequence>MKMTALAAVLTVGFTSLLSAHESATGVVKERMEKMERFEELIERIFAMFHGELTYDAAVVRRAAEEIRGGAGRHLTEQFPEGSNGSPSEAKDEIWRDFETFEHYAFMLENWSGKLAVLAGERARGELPKDWEKVEMGPAMMQGGGMMGRGGPVFAAWHVAAACNACHAEFREEE</sequence>
<dbReference type="InterPro" id="IPR002321">
    <property type="entry name" value="Cyt_c_II"/>
</dbReference>
<dbReference type="InterPro" id="IPR010980">
    <property type="entry name" value="Cyt_c/b562"/>
</dbReference>
<keyword evidence="4" id="KW-1185">Reference proteome</keyword>
<dbReference type="Pfam" id="PF01322">
    <property type="entry name" value="Cytochrom_C_2"/>
    <property type="match status" value="1"/>
</dbReference>
<evidence type="ECO:0000256" key="2">
    <source>
        <dbReference type="SAM" id="SignalP"/>
    </source>
</evidence>
<feature type="chain" id="PRO_5045286098" evidence="2">
    <location>
        <begin position="21"/>
        <end position="174"/>
    </location>
</feature>
<evidence type="ECO:0000313" key="4">
    <source>
        <dbReference type="Proteomes" id="UP001195941"/>
    </source>
</evidence>
<dbReference type="Proteomes" id="UP001195941">
    <property type="component" value="Unassembled WGS sequence"/>
</dbReference>
<dbReference type="Gene3D" id="1.20.120.10">
    <property type="entry name" value="Cytochrome c/b562"/>
    <property type="match status" value="1"/>
</dbReference>
<dbReference type="PROSITE" id="PS51009">
    <property type="entry name" value="CYTCII"/>
    <property type="match status" value="1"/>
</dbReference>
<reference evidence="3 4" key="1">
    <citation type="journal article" date="2021" name="Arch. Microbiol.">
        <title>Thalassobius aquimarinus sp. nov., isolated from the Sea of Japan seashore.</title>
        <authorList>
            <person name="Kurilenko V.V."/>
            <person name="Romanenko L.A."/>
            <person name="Chernysheva N.Y."/>
            <person name="Velansky P.V."/>
            <person name="Tekutyeva L.A."/>
            <person name="Isaeva M.P."/>
            <person name="Mikhailov V.V."/>
        </authorList>
    </citation>
    <scope>NUCLEOTIDE SEQUENCE [LARGE SCALE GENOMIC DNA]</scope>
    <source>
        <strain evidence="3 4">KMM 8518</strain>
    </source>
</reference>
<protein>
    <submittedName>
        <fullName evidence="3">Cytochrome c</fullName>
    </submittedName>
</protein>
<accession>A0ABS5HVH3</accession>
<evidence type="ECO:0000256" key="1">
    <source>
        <dbReference type="SAM" id="MobiDB-lite"/>
    </source>
</evidence>
<gene>
    <name evidence="3" type="ORF">IT775_17870</name>
</gene>
<name>A0ABS5HVH3_9RHOB</name>
<dbReference type="RefSeq" id="WP_212702613.1">
    <property type="nucleotide sequence ID" value="NZ_JADMKU010000021.1"/>
</dbReference>
<feature type="region of interest" description="Disordered" evidence="1">
    <location>
        <begin position="71"/>
        <end position="90"/>
    </location>
</feature>
<dbReference type="EMBL" id="JADMKU010000021">
    <property type="protein sequence ID" value="MBR9652990.1"/>
    <property type="molecule type" value="Genomic_DNA"/>
</dbReference>
<feature type="signal peptide" evidence="2">
    <location>
        <begin position="1"/>
        <end position="20"/>
    </location>
</feature>
<keyword evidence="2" id="KW-0732">Signal</keyword>
<organism evidence="3 4">
    <name type="scientific">Thalassovita aquimarina</name>
    <dbReference type="NCBI Taxonomy" id="2785917"/>
    <lineage>
        <taxon>Bacteria</taxon>
        <taxon>Pseudomonadati</taxon>
        <taxon>Pseudomonadota</taxon>
        <taxon>Alphaproteobacteria</taxon>
        <taxon>Rhodobacterales</taxon>
        <taxon>Roseobacteraceae</taxon>
        <taxon>Thalassovita</taxon>
    </lineage>
</organism>
<proteinExistence type="predicted"/>
<dbReference type="SUPFAM" id="SSF47175">
    <property type="entry name" value="Cytochromes"/>
    <property type="match status" value="1"/>
</dbReference>
<evidence type="ECO:0000313" key="3">
    <source>
        <dbReference type="EMBL" id="MBR9652990.1"/>
    </source>
</evidence>
<comment type="caution">
    <text evidence="3">The sequence shown here is derived from an EMBL/GenBank/DDBJ whole genome shotgun (WGS) entry which is preliminary data.</text>
</comment>